<keyword evidence="10" id="KW-1185">Reference proteome</keyword>
<dbReference type="Pfam" id="PF09335">
    <property type="entry name" value="VTT_dom"/>
    <property type="match status" value="1"/>
</dbReference>
<dbReference type="EMBL" id="CP017146">
    <property type="protein sequence ID" value="QHO71052.1"/>
    <property type="molecule type" value="Genomic_DNA"/>
</dbReference>
<evidence type="ECO:0000256" key="4">
    <source>
        <dbReference type="ARBA" id="ARBA00022692"/>
    </source>
</evidence>
<protein>
    <recommendedName>
        <fullName evidence="8">VTT domain-containing protein</fullName>
    </recommendedName>
</protein>
<organism evidence="9 10">
    <name type="scientific">Marisediminicola antarctica</name>
    <dbReference type="NCBI Taxonomy" id="674079"/>
    <lineage>
        <taxon>Bacteria</taxon>
        <taxon>Bacillati</taxon>
        <taxon>Actinomycetota</taxon>
        <taxon>Actinomycetes</taxon>
        <taxon>Micrococcales</taxon>
        <taxon>Microbacteriaceae</taxon>
        <taxon>Marisediminicola</taxon>
    </lineage>
</organism>
<name>A0A7L5ALU0_9MICO</name>
<dbReference type="PANTHER" id="PTHR30353">
    <property type="entry name" value="INNER MEMBRANE PROTEIN DEDA-RELATED"/>
    <property type="match status" value="1"/>
</dbReference>
<evidence type="ECO:0000256" key="6">
    <source>
        <dbReference type="ARBA" id="ARBA00023136"/>
    </source>
</evidence>
<keyword evidence="5 7" id="KW-1133">Transmembrane helix</keyword>
<feature type="transmembrane region" description="Helical" evidence="7">
    <location>
        <begin position="186"/>
        <end position="207"/>
    </location>
</feature>
<evidence type="ECO:0000313" key="10">
    <source>
        <dbReference type="Proteomes" id="UP000464507"/>
    </source>
</evidence>
<reference evidence="9 10" key="1">
    <citation type="submission" date="2016-09" db="EMBL/GenBank/DDBJ databases">
        <title>Complete genome sequence of microbes from the polar regions.</title>
        <authorList>
            <person name="Liao L."/>
            <person name="Chen B."/>
        </authorList>
    </citation>
    <scope>NUCLEOTIDE SEQUENCE [LARGE SCALE GENOMIC DNA]</scope>
    <source>
        <strain evidence="9 10">ZS314</strain>
    </source>
</reference>
<evidence type="ECO:0000259" key="8">
    <source>
        <dbReference type="Pfam" id="PF09335"/>
    </source>
</evidence>
<feature type="transmembrane region" description="Helical" evidence="7">
    <location>
        <begin position="66"/>
        <end position="88"/>
    </location>
</feature>
<evidence type="ECO:0000256" key="5">
    <source>
        <dbReference type="ARBA" id="ARBA00022989"/>
    </source>
</evidence>
<evidence type="ECO:0000256" key="3">
    <source>
        <dbReference type="ARBA" id="ARBA00022475"/>
    </source>
</evidence>
<keyword evidence="6 7" id="KW-0472">Membrane</keyword>
<proteinExistence type="inferred from homology"/>
<feature type="transmembrane region" description="Helical" evidence="7">
    <location>
        <begin position="20"/>
        <end position="46"/>
    </location>
</feature>
<evidence type="ECO:0000256" key="1">
    <source>
        <dbReference type="ARBA" id="ARBA00004651"/>
    </source>
</evidence>
<dbReference type="AlphaFoldDB" id="A0A7L5ALU0"/>
<keyword evidence="3 7" id="KW-1003">Cell membrane</keyword>
<evidence type="ECO:0000256" key="7">
    <source>
        <dbReference type="RuleBase" id="RU367016"/>
    </source>
</evidence>
<dbReference type="InterPro" id="IPR032816">
    <property type="entry name" value="VTT_dom"/>
</dbReference>
<dbReference type="PANTHER" id="PTHR30353:SF0">
    <property type="entry name" value="TRANSMEMBRANE PROTEIN"/>
    <property type="match status" value="1"/>
</dbReference>
<dbReference type="OrthoDB" id="9813426at2"/>
<dbReference type="GO" id="GO:0005886">
    <property type="term" value="C:plasma membrane"/>
    <property type="evidence" value="ECO:0007669"/>
    <property type="project" value="UniProtKB-SubCell"/>
</dbReference>
<feature type="transmembrane region" description="Helical" evidence="7">
    <location>
        <begin position="153"/>
        <end position="180"/>
    </location>
</feature>
<feature type="domain" description="VTT" evidence="8">
    <location>
        <begin position="44"/>
        <end position="170"/>
    </location>
</feature>
<keyword evidence="4 7" id="KW-0812">Transmembrane</keyword>
<comment type="subcellular location">
    <subcellularLocation>
        <location evidence="1 7">Cell membrane</location>
        <topology evidence="1 7">Multi-pass membrane protein</topology>
    </subcellularLocation>
</comment>
<comment type="similarity">
    <text evidence="2 7">Belongs to the DedA family.</text>
</comment>
<dbReference type="Proteomes" id="UP000464507">
    <property type="component" value="Chromosome"/>
</dbReference>
<gene>
    <name evidence="9" type="ORF">BHD05_07400</name>
</gene>
<evidence type="ECO:0000256" key="2">
    <source>
        <dbReference type="ARBA" id="ARBA00010792"/>
    </source>
</evidence>
<dbReference type="KEGG" id="mant:BHD05_07400"/>
<accession>A0A7L5ALU0</accession>
<dbReference type="InterPro" id="IPR032818">
    <property type="entry name" value="DedA-like"/>
</dbReference>
<evidence type="ECO:0000313" key="9">
    <source>
        <dbReference type="EMBL" id="QHO71052.1"/>
    </source>
</evidence>
<sequence>MLLPAALIPWLDPQTLIEGFGAFALIGVCFIVFAETGLLVGFLLPGDTLLVITGLLTFSGVIDIDIWWVCLAIGFSAFVGGEVGYLIGHKFGPRVFERKESGVFSRKNVERTNAFFRKHGGLSVILARFVPILRTFVPVAAGIGHMEYRKYTLYNFIGAMVWGAGLTFAGFLLGLIPPVARFVTDYIDLILITAVVLTLIPTIYHYVQSSREAKRARLEGVAPLTDEEVVIDRQYFDQKPDPQ</sequence>